<accession>A0ABN8HMR0</accession>
<protein>
    <submittedName>
        <fullName evidence="1">Uncharacterized protein</fullName>
    </submittedName>
</protein>
<dbReference type="Proteomes" id="UP000837857">
    <property type="component" value="Chromosome 10"/>
</dbReference>
<proteinExistence type="predicted"/>
<evidence type="ECO:0000313" key="2">
    <source>
        <dbReference type="Proteomes" id="UP000837857"/>
    </source>
</evidence>
<reference evidence="1" key="1">
    <citation type="submission" date="2022-03" db="EMBL/GenBank/DDBJ databases">
        <authorList>
            <person name="Martin H S."/>
        </authorList>
    </citation>
    <scope>NUCLEOTIDE SEQUENCE</scope>
</reference>
<dbReference type="EMBL" id="OW152822">
    <property type="protein sequence ID" value="CAH2037334.1"/>
    <property type="molecule type" value="Genomic_DNA"/>
</dbReference>
<gene>
    <name evidence="1" type="ORF">IPOD504_LOCUS1122</name>
</gene>
<keyword evidence="2" id="KW-1185">Reference proteome</keyword>
<name>A0ABN8HMR0_9NEOP</name>
<evidence type="ECO:0000313" key="1">
    <source>
        <dbReference type="EMBL" id="CAH2037334.1"/>
    </source>
</evidence>
<organism evidence="1 2">
    <name type="scientific">Iphiclides podalirius</name>
    <name type="common">scarce swallowtail</name>
    <dbReference type="NCBI Taxonomy" id="110791"/>
    <lineage>
        <taxon>Eukaryota</taxon>
        <taxon>Metazoa</taxon>
        <taxon>Ecdysozoa</taxon>
        <taxon>Arthropoda</taxon>
        <taxon>Hexapoda</taxon>
        <taxon>Insecta</taxon>
        <taxon>Pterygota</taxon>
        <taxon>Neoptera</taxon>
        <taxon>Endopterygota</taxon>
        <taxon>Lepidoptera</taxon>
        <taxon>Glossata</taxon>
        <taxon>Ditrysia</taxon>
        <taxon>Papilionoidea</taxon>
        <taxon>Papilionidae</taxon>
        <taxon>Papilioninae</taxon>
        <taxon>Iphiclides</taxon>
    </lineage>
</organism>
<sequence length="141" mass="15843">MKSCPNHSCSRRVHPSFAEPREIGKRPCVGMSVFNPSRPWPSVRVNHHDRWTVSDASQSSARRLSNCAPRPQRCSFHYHGRSIRTASGASRARPLGGKTLRIEGESVKSDETKTDFITMAVNSLTTKLHAVLCDEKKQMNR</sequence>
<feature type="non-terminal residue" evidence="1">
    <location>
        <position position="141"/>
    </location>
</feature>